<evidence type="ECO:0000256" key="1">
    <source>
        <dbReference type="ARBA" id="ARBA00001946"/>
    </source>
</evidence>
<organism evidence="12 13">
    <name type="scientific">Cephaloticoccus capnophilus</name>
    <dbReference type="NCBI Taxonomy" id="1548208"/>
    <lineage>
        <taxon>Bacteria</taxon>
        <taxon>Pseudomonadati</taxon>
        <taxon>Verrucomicrobiota</taxon>
        <taxon>Opitutia</taxon>
        <taxon>Opitutales</taxon>
        <taxon>Opitutaceae</taxon>
        <taxon>Cephaloticoccus</taxon>
    </lineage>
</organism>
<sequence length="199" mass="21774">MKITSAEFLTSAPGLRGCPPPGPPEFAFIGRSNVGKSSLINLLVGRRDLAKVSQTPGKTQLINFFSINRAWLLVDLPGYGFAKVAKSARADFNEAVADYLEKREPATLRHTFALIDSRLPPQKLDIAFLGWLAADTASPYSLVFSKADKQSRSKTQENVQRFEREVIATLARPPTARFITSAVERSGRNEILAAISGLL</sequence>
<comment type="cofactor">
    <cofactor evidence="1">
        <name>Mg(2+)</name>
        <dbReference type="ChEBI" id="CHEBI:18420"/>
    </cofactor>
</comment>
<evidence type="ECO:0000256" key="8">
    <source>
        <dbReference type="ARBA" id="ARBA00023210"/>
    </source>
</evidence>
<name>A0A139SU12_9BACT</name>
<evidence type="ECO:0000256" key="7">
    <source>
        <dbReference type="ARBA" id="ARBA00023134"/>
    </source>
</evidence>
<evidence type="ECO:0000313" key="13">
    <source>
        <dbReference type="Proteomes" id="UP000071392"/>
    </source>
</evidence>
<evidence type="ECO:0000313" key="12">
    <source>
        <dbReference type="EMBL" id="KXU38063.1"/>
    </source>
</evidence>
<proteinExistence type="inferred from homology"/>
<protein>
    <recommendedName>
        <fullName evidence="10">Probable GTP-binding protein EngB</fullName>
    </recommendedName>
</protein>
<dbReference type="InterPro" id="IPR019987">
    <property type="entry name" value="GTP-bd_ribosome_bio_YsxC"/>
</dbReference>
<gene>
    <name evidence="10" type="primary">engB</name>
    <name evidence="12" type="ORF">AXK12_00730</name>
</gene>
<evidence type="ECO:0000259" key="11">
    <source>
        <dbReference type="PROSITE" id="PS51706"/>
    </source>
</evidence>
<dbReference type="STRING" id="1548208.AXK12_00730"/>
<dbReference type="GO" id="GO:0000917">
    <property type="term" value="P:division septum assembly"/>
    <property type="evidence" value="ECO:0007669"/>
    <property type="project" value="UniProtKB-KW"/>
</dbReference>
<keyword evidence="6" id="KW-0460">Magnesium</keyword>
<keyword evidence="9 10" id="KW-0131">Cell cycle</keyword>
<keyword evidence="8 10" id="KW-0717">Septation</keyword>
<keyword evidence="5 10" id="KW-0547">Nucleotide-binding</keyword>
<dbReference type="InterPro" id="IPR006073">
    <property type="entry name" value="GTP-bd"/>
</dbReference>
<dbReference type="GO" id="GO:0046872">
    <property type="term" value="F:metal ion binding"/>
    <property type="evidence" value="ECO:0007669"/>
    <property type="project" value="UniProtKB-KW"/>
</dbReference>
<dbReference type="InterPro" id="IPR030393">
    <property type="entry name" value="G_ENGB_dom"/>
</dbReference>
<evidence type="ECO:0000256" key="9">
    <source>
        <dbReference type="ARBA" id="ARBA00023306"/>
    </source>
</evidence>
<dbReference type="OrthoDB" id="9804921at2"/>
<dbReference type="Pfam" id="PF01926">
    <property type="entry name" value="MMR_HSR1"/>
    <property type="match status" value="1"/>
</dbReference>
<evidence type="ECO:0000256" key="3">
    <source>
        <dbReference type="ARBA" id="ARBA00022618"/>
    </source>
</evidence>
<dbReference type="RefSeq" id="WP_068710750.1">
    <property type="nucleotide sequence ID" value="NZ_LSZP01000002.1"/>
</dbReference>
<evidence type="ECO:0000256" key="6">
    <source>
        <dbReference type="ARBA" id="ARBA00022842"/>
    </source>
</evidence>
<dbReference type="InterPro" id="IPR027417">
    <property type="entry name" value="P-loop_NTPase"/>
</dbReference>
<evidence type="ECO:0000256" key="4">
    <source>
        <dbReference type="ARBA" id="ARBA00022723"/>
    </source>
</evidence>
<dbReference type="EMBL" id="LSZP01000002">
    <property type="protein sequence ID" value="KXU38063.1"/>
    <property type="molecule type" value="Genomic_DNA"/>
</dbReference>
<dbReference type="GO" id="GO:0005525">
    <property type="term" value="F:GTP binding"/>
    <property type="evidence" value="ECO:0007669"/>
    <property type="project" value="UniProtKB-UniRule"/>
</dbReference>
<dbReference type="AlphaFoldDB" id="A0A139SU12"/>
<reference evidence="12 13" key="1">
    <citation type="submission" date="2016-02" db="EMBL/GenBank/DDBJ databases">
        <authorList>
            <person name="Wen L."/>
            <person name="He K."/>
            <person name="Yang H."/>
        </authorList>
    </citation>
    <scope>NUCLEOTIDE SEQUENCE [LARGE SCALE GENOMIC DNA]</scope>
    <source>
        <strain evidence="12 13">CV41</strain>
    </source>
</reference>
<comment type="function">
    <text evidence="10">Necessary for normal cell division and for the maintenance of normal septation.</text>
</comment>
<dbReference type="Gene3D" id="3.40.50.300">
    <property type="entry name" value="P-loop containing nucleotide triphosphate hydrolases"/>
    <property type="match status" value="1"/>
</dbReference>
<dbReference type="Proteomes" id="UP000071392">
    <property type="component" value="Unassembled WGS sequence"/>
</dbReference>
<keyword evidence="13" id="KW-1185">Reference proteome</keyword>
<dbReference type="PANTHER" id="PTHR11649:SF13">
    <property type="entry name" value="ENGB-TYPE G DOMAIN-CONTAINING PROTEIN"/>
    <property type="match status" value="1"/>
</dbReference>
<accession>A0A139SU12</accession>
<evidence type="ECO:0000256" key="5">
    <source>
        <dbReference type="ARBA" id="ARBA00022741"/>
    </source>
</evidence>
<evidence type="ECO:0000256" key="2">
    <source>
        <dbReference type="ARBA" id="ARBA00009638"/>
    </source>
</evidence>
<feature type="domain" description="EngB-type G" evidence="11">
    <location>
        <begin position="22"/>
        <end position="199"/>
    </location>
</feature>
<dbReference type="SUPFAM" id="SSF52540">
    <property type="entry name" value="P-loop containing nucleoside triphosphate hydrolases"/>
    <property type="match status" value="1"/>
</dbReference>
<keyword evidence="4" id="KW-0479">Metal-binding</keyword>
<dbReference type="NCBIfam" id="TIGR03598">
    <property type="entry name" value="GTPase_YsxC"/>
    <property type="match status" value="1"/>
</dbReference>
<dbReference type="HAMAP" id="MF_00321">
    <property type="entry name" value="GTPase_EngB"/>
    <property type="match status" value="1"/>
</dbReference>
<dbReference type="CDD" id="cd01876">
    <property type="entry name" value="YihA_EngB"/>
    <property type="match status" value="1"/>
</dbReference>
<evidence type="ECO:0000256" key="10">
    <source>
        <dbReference type="HAMAP-Rule" id="MF_00321"/>
    </source>
</evidence>
<keyword evidence="3 10" id="KW-0132">Cell division</keyword>
<comment type="caution">
    <text evidence="12">The sequence shown here is derived from an EMBL/GenBank/DDBJ whole genome shotgun (WGS) entry which is preliminary data.</text>
</comment>
<dbReference type="PANTHER" id="PTHR11649">
    <property type="entry name" value="MSS1/TRME-RELATED GTP-BINDING PROTEIN"/>
    <property type="match status" value="1"/>
</dbReference>
<dbReference type="PROSITE" id="PS51706">
    <property type="entry name" value="G_ENGB"/>
    <property type="match status" value="1"/>
</dbReference>
<keyword evidence="7 10" id="KW-0342">GTP-binding</keyword>
<comment type="similarity">
    <text evidence="2 10">Belongs to the TRAFAC class TrmE-Era-EngA-EngB-Septin-like GTPase superfamily. EngB GTPase family.</text>
</comment>